<gene>
    <name evidence="3" type="ORF">V5N11_015056</name>
</gene>
<dbReference type="PANTHER" id="PTHR35096">
    <property type="entry name" value="BNAA08G28570D PROTEIN"/>
    <property type="match status" value="1"/>
</dbReference>
<accession>A0ABD1A6B3</accession>
<dbReference type="PANTHER" id="PTHR35096:SF8">
    <property type="entry name" value="OS03G0308600 PROTEIN"/>
    <property type="match status" value="1"/>
</dbReference>
<proteinExistence type="predicted"/>
<protein>
    <recommendedName>
        <fullName evidence="2">DUF7787 domain-containing protein</fullName>
    </recommendedName>
</protein>
<dbReference type="Proteomes" id="UP001558713">
    <property type="component" value="Unassembled WGS sequence"/>
</dbReference>
<organism evidence="3 4">
    <name type="scientific">Cardamine amara subsp. amara</name>
    <dbReference type="NCBI Taxonomy" id="228776"/>
    <lineage>
        <taxon>Eukaryota</taxon>
        <taxon>Viridiplantae</taxon>
        <taxon>Streptophyta</taxon>
        <taxon>Embryophyta</taxon>
        <taxon>Tracheophyta</taxon>
        <taxon>Spermatophyta</taxon>
        <taxon>Magnoliopsida</taxon>
        <taxon>eudicotyledons</taxon>
        <taxon>Gunneridae</taxon>
        <taxon>Pentapetalae</taxon>
        <taxon>rosids</taxon>
        <taxon>malvids</taxon>
        <taxon>Brassicales</taxon>
        <taxon>Brassicaceae</taxon>
        <taxon>Cardamineae</taxon>
        <taxon>Cardamine</taxon>
    </lineage>
</organism>
<feature type="domain" description="DUF7787" evidence="2">
    <location>
        <begin position="7"/>
        <end position="63"/>
    </location>
</feature>
<dbReference type="EMBL" id="JBANAX010000583">
    <property type="protein sequence ID" value="KAL1202118.1"/>
    <property type="molecule type" value="Genomic_DNA"/>
</dbReference>
<evidence type="ECO:0000313" key="3">
    <source>
        <dbReference type="EMBL" id="KAL1202118.1"/>
    </source>
</evidence>
<evidence type="ECO:0000256" key="1">
    <source>
        <dbReference type="SAM" id="MobiDB-lite"/>
    </source>
</evidence>
<name>A0ABD1A6B3_CARAN</name>
<dbReference type="InterPro" id="IPR056689">
    <property type="entry name" value="DUF7787"/>
</dbReference>
<reference evidence="3 4" key="1">
    <citation type="submission" date="2024-04" db="EMBL/GenBank/DDBJ databases">
        <title>Genome assembly C_amara_ONT_v2.</title>
        <authorList>
            <person name="Yant L."/>
            <person name="Moore C."/>
            <person name="Slenker M."/>
        </authorList>
    </citation>
    <scope>NUCLEOTIDE SEQUENCE [LARGE SCALE GENOMIC DNA]</scope>
    <source>
        <tissue evidence="3">Leaf</tissue>
    </source>
</reference>
<feature type="region of interest" description="Disordered" evidence="1">
    <location>
        <begin position="111"/>
        <end position="139"/>
    </location>
</feature>
<evidence type="ECO:0000259" key="2">
    <source>
        <dbReference type="Pfam" id="PF25042"/>
    </source>
</evidence>
<keyword evidence="4" id="KW-1185">Reference proteome</keyword>
<dbReference type="Pfam" id="PF25042">
    <property type="entry name" value="DUF7787"/>
    <property type="match status" value="1"/>
</dbReference>
<comment type="caution">
    <text evidence="3">The sequence shown here is derived from an EMBL/GenBank/DDBJ whole genome shotgun (WGS) entry which is preliminary data.</text>
</comment>
<sequence>MRKYGEEKKMTLEEYVDFFSSGKTVDFTISYLNQILHMHGFRKLHKSHKKIVGEAVDAVDLLDPCRSTLKQPGVSSSSSSLTLDEVITDIEALKWQECCVTSLQIINSDQVPRSVPKPKPRSYKRKKSADENDTTMISLPALPRKMRTKKTTKKKNVKSITSLIEAAPKPLSDHNFPSRFTTIP</sequence>
<dbReference type="AlphaFoldDB" id="A0ABD1A6B3"/>
<feature type="compositionally biased region" description="Basic residues" evidence="1">
    <location>
        <begin position="116"/>
        <end position="127"/>
    </location>
</feature>
<evidence type="ECO:0000313" key="4">
    <source>
        <dbReference type="Proteomes" id="UP001558713"/>
    </source>
</evidence>